<protein>
    <submittedName>
        <fullName evidence="1">Cytosolic protein</fullName>
    </submittedName>
</protein>
<sequence>MIHYCVQCQHGHSFDGWFASSSAFDRQVEAGLIECPVCGDTQVERGLMTPSLGRKGNTLSEHVPEALPAASASDGPVQAVSVPAPAMAPAAGVPAQLRAALQALRAQVEKHCDPVGEKFAEEALRIHRGEAEARGIYGQATAEEAEMLQDEGVSFAAIPWVPRSDS</sequence>
<dbReference type="Pfam" id="PF06676">
    <property type="entry name" value="DUF1178"/>
    <property type="match status" value="1"/>
</dbReference>
<reference evidence="2" key="1">
    <citation type="submission" date="2016-11" db="EMBL/GenBank/DDBJ databases">
        <title>Comparative genomic and phenotypic analysis of Granulibacter bethesdensis clinical isolates from patients with chronic granulomatous disease.</title>
        <authorList>
            <person name="Zarember K.A."/>
            <person name="Porcella S.F."/>
            <person name="Chu J."/>
            <person name="Ding L."/>
            <person name="Dahlstrom E."/>
            <person name="Barbian K."/>
            <person name="Martens C."/>
            <person name="Sykora L."/>
            <person name="Kramer S."/>
            <person name="Pettinato A.M."/>
            <person name="Hong H."/>
            <person name="Wald G."/>
            <person name="Berg L.J."/>
            <person name="Rogge L.S."/>
            <person name="Greenberg D.E."/>
            <person name="Falcone E.L."/>
            <person name="Neves J.F."/>
            <person name="Simoes M.J."/>
            <person name="Casal M."/>
            <person name="Rodriguez-Lopez F.C."/>
            <person name="Zelazny A."/>
            <person name="Gallin J.I."/>
            <person name="Holland S.M."/>
        </authorList>
    </citation>
    <scope>NUCLEOTIDE SEQUENCE [LARGE SCALE GENOMIC DNA]</scope>
    <source>
        <strain evidence="2">NIH9.1</strain>
    </source>
</reference>
<dbReference type="AlphaFoldDB" id="A0AAC9P855"/>
<proteinExistence type="predicted"/>
<evidence type="ECO:0000313" key="1">
    <source>
        <dbReference type="EMBL" id="APH53840.1"/>
    </source>
</evidence>
<dbReference type="EMBL" id="CP018191">
    <property type="protein sequence ID" value="APH53840.1"/>
    <property type="molecule type" value="Genomic_DNA"/>
</dbReference>
<dbReference type="RefSeq" id="WP_072572047.1">
    <property type="nucleotide sequence ID" value="NZ_CP018191.1"/>
</dbReference>
<organism evidence="1 2">
    <name type="scientific">Granulibacter bethesdensis</name>
    <dbReference type="NCBI Taxonomy" id="364410"/>
    <lineage>
        <taxon>Bacteria</taxon>
        <taxon>Pseudomonadati</taxon>
        <taxon>Pseudomonadota</taxon>
        <taxon>Alphaproteobacteria</taxon>
        <taxon>Acetobacterales</taxon>
        <taxon>Acetobacteraceae</taxon>
        <taxon>Granulibacter</taxon>
    </lineage>
</organism>
<name>A0AAC9P855_9PROT</name>
<accession>A0AAC9P855</accession>
<dbReference type="Proteomes" id="UP000182373">
    <property type="component" value="Chromosome"/>
</dbReference>
<gene>
    <name evidence="1" type="ORF">GbCGDNIH9_0598</name>
</gene>
<evidence type="ECO:0000313" key="2">
    <source>
        <dbReference type="Proteomes" id="UP000182373"/>
    </source>
</evidence>
<dbReference type="PIRSF" id="PIRSF032131">
    <property type="entry name" value="UCP032131"/>
    <property type="match status" value="1"/>
</dbReference>
<dbReference type="InterPro" id="IPR009562">
    <property type="entry name" value="DUF1178"/>
</dbReference>